<evidence type="ECO:0000256" key="3">
    <source>
        <dbReference type="ARBA" id="ARBA00022741"/>
    </source>
</evidence>
<dbReference type="InterPro" id="IPR003593">
    <property type="entry name" value="AAA+_ATPase"/>
</dbReference>
<dbReference type="AlphaFoldDB" id="A0A831SRX6"/>
<dbReference type="InterPro" id="IPR015856">
    <property type="entry name" value="ABC_transpr_CbiO/EcfA_su"/>
</dbReference>
<dbReference type="GO" id="GO:0043190">
    <property type="term" value="C:ATP-binding cassette (ABC) transporter complex"/>
    <property type="evidence" value="ECO:0007669"/>
    <property type="project" value="TreeGrafter"/>
</dbReference>
<dbReference type="InterPro" id="IPR027417">
    <property type="entry name" value="P-loop_NTPase"/>
</dbReference>
<dbReference type="PROSITE" id="PS50893">
    <property type="entry name" value="ABC_TRANSPORTER_2"/>
    <property type="match status" value="1"/>
</dbReference>
<name>A0A831SRX6_PROAE</name>
<dbReference type="GO" id="GO:0005524">
    <property type="term" value="F:ATP binding"/>
    <property type="evidence" value="ECO:0007669"/>
    <property type="project" value="UniProtKB-KW"/>
</dbReference>
<proteinExistence type="inferred from homology"/>
<dbReference type="GO" id="GO:0042626">
    <property type="term" value="F:ATPase-coupled transmembrane transporter activity"/>
    <property type="evidence" value="ECO:0007669"/>
    <property type="project" value="TreeGrafter"/>
</dbReference>
<dbReference type="GO" id="GO:0016887">
    <property type="term" value="F:ATP hydrolysis activity"/>
    <property type="evidence" value="ECO:0007669"/>
    <property type="project" value="InterPro"/>
</dbReference>
<dbReference type="SUPFAM" id="SSF52540">
    <property type="entry name" value="P-loop containing nucleoside triphosphate hydrolases"/>
    <property type="match status" value="1"/>
</dbReference>
<protein>
    <submittedName>
        <fullName evidence="6">ABC transporter ATP-binding protein</fullName>
    </submittedName>
</protein>
<dbReference type="SMART" id="SM00382">
    <property type="entry name" value="AAA"/>
    <property type="match status" value="1"/>
</dbReference>
<comment type="caution">
    <text evidence="6">The sequence shown here is derived from an EMBL/GenBank/DDBJ whole genome shotgun (WGS) entry which is preliminary data.</text>
</comment>
<keyword evidence="2" id="KW-0813">Transport</keyword>
<dbReference type="CDD" id="cd03225">
    <property type="entry name" value="ABC_cobalt_CbiO_domain1"/>
    <property type="match status" value="1"/>
</dbReference>
<evidence type="ECO:0000259" key="5">
    <source>
        <dbReference type="PROSITE" id="PS50893"/>
    </source>
</evidence>
<dbReference type="PANTHER" id="PTHR43553:SF24">
    <property type="entry name" value="ENERGY-COUPLING FACTOR TRANSPORTER ATP-BINDING PROTEIN ECFA1"/>
    <property type="match status" value="1"/>
</dbReference>
<sequence>MNCLQIKELDFSYPGERRVFQNLNLCMKNGEKAALTGSNGSGKSTLLRLLTGLLKPRSGSITLWGEEMTSEKRFRDARRRTGLMFQDPDDQLFCPSVEEDISFTLLNHGMAHREAAEKVDEICRILGITHLRKLVPFHLSWGQKRLVSLAGILVTEPELLLLDEPTAGADDELTAALLEYMRQFNGTLLVSSHDIRFIEQLCSSRYHISNGSISCD</sequence>
<evidence type="ECO:0000256" key="2">
    <source>
        <dbReference type="ARBA" id="ARBA00022448"/>
    </source>
</evidence>
<evidence type="ECO:0000313" key="6">
    <source>
        <dbReference type="EMBL" id="HED31275.1"/>
    </source>
</evidence>
<dbReference type="EMBL" id="DSBW01000141">
    <property type="protein sequence ID" value="HED31275.1"/>
    <property type="molecule type" value="Genomic_DNA"/>
</dbReference>
<evidence type="ECO:0000256" key="4">
    <source>
        <dbReference type="ARBA" id="ARBA00022840"/>
    </source>
</evidence>
<gene>
    <name evidence="6" type="ORF">ENN50_06270</name>
</gene>
<dbReference type="Proteomes" id="UP000886335">
    <property type="component" value="Unassembled WGS sequence"/>
</dbReference>
<organism evidence="6">
    <name type="scientific">Prosthecochloris aestuarii</name>
    <dbReference type="NCBI Taxonomy" id="1102"/>
    <lineage>
        <taxon>Bacteria</taxon>
        <taxon>Pseudomonadati</taxon>
        <taxon>Chlorobiota</taxon>
        <taxon>Chlorobiia</taxon>
        <taxon>Chlorobiales</taxon>
        <taxon>Chlorobiaceae</taxon>
        <taxon>Prosthecochloris</taxon>
    </lineage>
</organism>
<reference evidence="6" key="1">
    <citation type="journal article" date="2020" name="mSystems">
        <title>Genome- and Community-Level Interaction Insights into Carbon Utilization and Element Cycling Functions of Hydrothermarchaeota in Hydrothermal Sediment.</title>
        <authorList>
            <person name="Zhou Z."/>
            <person name="Liu Y."/>
            <person name="Xu W."/>
            <person name="Pan J."/>
            <person name="Luo Z.H."/>
            <person name="Li M."/>
        </authorList>
    </citation>
    <scope>NUCLEOTIDE SEQUENCE [LARGE SCALE GENOMIC DNA]</scope>
    <source>
        <strain evidence="6">SpSt-1181</strain>
    </source>
</reference>
<feature type="domain" description="ABC transporter" evidence="5">
    <location>
        <begin position="4"/>
        <end position="216"/>
    </location>
</feature>
<accession>A0A831SRX6</accession>
<dbReference type="InterPro" id="IPR003439">
    <property type="entry name" value="ABC_transporter-like_ATP-bd"/>
</dbReference>
<dbReference type="InterPro" id="IPR050095">
    <property type="entry name" value="ECF_ABC_transporter_ATP-bd"/>
</dbReference>
<keyword evidence="4 6" id="KW-0067">ATP-binding</keyword>
<dbReference type="Pfam" id="PF00005">
    <property type="entry name" value="ABC_tran"/>
    <property type="match status" value="1"/>
</dbReference>
<keyword evidence="3" id="KW-0547">Nucleotide-binding</keyword>
<evidence type="ECO:0000256" key="1">
    <source>
        <dbReference type="ARBA" id="ARBA00005417"/>
    </source>
</evidence>
<comment type="similarity">
    <text evidence="1">Belongs to the ABC transporter superfamily.</text>
</comment>
<dbReference type="PANTHER" id="PTHR43553">
    <property type="entry name" value="HEAVY METAL TRANSPORTER"/>
    <property type="match status" value="1"/>
</dbReference>
<dbReference type="Gene3D" id="3.40.50.300">
    <property type="entry name" value="P-loop containing nucleotide triphosphate hydrolases"/>
    <property type="match status" value="1"/>
</dbReference>